<dbReference type="CDD" id="cd23763">
    <property type="entry name" value="ASKHA_ATPase_ROK"/>
    <property type="match status" value="1"/>
</dbReference>
<evidence type="ECO:0008006" key="4">
    <source>
        <dbReference type="Google" id="ProtNLM"/>
    </source>
</evidence>
<dbReference type="SUPFAM" id="SSF53067">
    <property type="entry name" value="Actin-like ATPase domain"/>
    <property type="match status" value="1"/>
</dbReference>
<name>A0A1F4UIK7_UNCKA</name>
<evidence type="ECO:0000256" key="1">
    <source>
        <dbReference type="ARBA" id="ARBA00006479"/>
    </source>
</evidence>
<dbReference type="EMBL" id="MEUW01000009">
    <property type="protein sequence ID" value="OGC44801.1"/>
    <property type="molecule type" value="Genomic_DNA"/>
</dbReference>
<dbReference type="Gene3D" id="3.30.420.40">
    <property type="match status" value="2"/>
</dbReference>
<accession>A0A1F4UIK7</accession>
<dbReference type="InterPro" id="IPR043129">
    <property type="entry name" value="ATPase_NBD"/>
</dbReference>
<comment type="caution">
    <text evidence="2">The sequence shown here is derived from an EMBL/GenBank/DDBJ whole genome shotgun (WGS) entry which is preliminary data.</text>
</comment>
<proteinExistence type="inferred from homology"/>
<sequence length="280" mass="29584">MIKAMPTLGIDVGASKVRYVIWEKNQVLLDKEIKLLAPSREELNRIFQEISKITRGSRVSAAGVGLPGTVEKESVTSALNFPTLAGWNIKAELEKLLGVPVKIVNDAKAFVIAETQAGAAKGKQNVIGITLGSGLGIGIVLNGNLYLGQGTAGEEGHEIIDLPNRKEAEDFASAKFFKKFGKSPDQLRQLAEIGDQDAKQAFEEFGKNLGVIIANLVNLLDPEEIVLGGGIAGAYGFFIEETKRSAADLIVNPSRKDIAIRPAALGPSAGAIGAAILTGL</sequence>
<comment type="similarity">
    <text evidence="1">Belongs to the ROK (NagC/XylR) family.</text>
</comment>
<dbReference type="Pfam" id="PF00480">
    <property type="entry name" value="ROK"/>
    <property type="match status" value="1"/>
</dbReference>
<dbReference type="Proteomes" id="UP000176583">
    <property type="component" value="Unassembled WGS sequence"/>
</dbReference>
<organism evidence="2 3">
    <name type="scientific">candidate division WWE3 bacterium RBG_19FT_COMBO_53_11</name>
    <dbReference type="NCBI Taxonomy" id="1802613"/>
    <lineage>
        <taxon>Bacteria</taxon>
        <taxon>Katanobacteria</taxon>
    </lineage>
</organism>
<dbReference type="PROSITE" id="PS01125">
    <property type="entry name" value="ROK"/>
    <property type="match status" value="1"/>
</dbReference>
<evidence type="ECO:0000313" key="3">
    <source>
        <dbReference type="Proteomes" id="UP000176583"/>
    </source>
</evidence>
<dbReference type="InterPro" id="IPR049874">
    <property type="entry name" value="ROK_cs"/>
</dbReference>
<dbReference type="STRING" id="1802613.A2V54_01500"/>
<dbReference type="InterPro" id="IPR000600">
    <property type="entry name" value="ROK"/>
</dbReference>
<evidence type="ECO:0000313" key="2">
    <source>
        <dbReference type="EMBL" id="OGC44801.1"/>
    </source>
</evidence>
<protein>
    <recommendedName>
        <fullName evidence="4">Sugar kinase</fullName>
    </recommendedName>
</protein>
<dbReference type="PANTHER" id="PTHR18964">
    <property type="entry name" value="ROK (REPRESSOR, ORF, KINASE) FAMILY"/>
    <property type="match status" value="1"/>
</dbReference>
<dbReference type="AlphaFoldDB" id="A0A1F4UIK7"/>
<reference evidence="2 3" key="1">
    <citation type="journal article" date="2016" name="Nat. Commun.">
        <title>Thousands of microbial genomes shed light on interconnected biogeochemical processes in an aquifer system.</title>
        <authorList>
            <person name="Anantharaman K."/>
            <person name="Brown C.T."/>
            <person name="Hug L.A."/>
            <person name="Sharon I."/>
            <person name="Castelle C.J."/>
            <person name="Probst A.J."/>
            <person name="Thomas B.C."/>
            <person name="Singh A."/>
            <person name="Wilkins M.J."/>
            <person name="Karaoz U."/>
            <person name="Brodie E.L."/>
            <person name="Williams K.H."/>
            <person name="Hubbard S.S."/>
            <person name="Banfield J.F."/>
        </authorList>
    </citation>
    <scope>NUCLEOTIDE SEQUENCE [LARGE SCALE GENOMIC DNA]</scope>
</reference>
<gene>
    <name evidence="2" type="ORF">A2V54_01500</name>
</gene>
<dbReference type="PANTHER" id="PTHR18964:SF149">
    <property type="entry name" value="BIFUNCTIONAL UDP-N-ACETYLGLUCOSAMINE 2-EPIMERASE_N-ACETYLMANNOSAMINE KINASE"/>
    <property type="match status" value="1"/>
</dbReference>